<reference evidence="2 3" key="1">
    <citation type="submission" date="2020-07" db="EMBL/GenBank/DDBJ databases">
        <title>Sequencing the genomes of 1000 actinobacteria strains.</title>
        <authorList>
            <person name="Klenk H.-P."/>
        </authorList>
    </citation>
    <scope>NUCLEOTIDE SEQUENCE [LARGE SCALE GENOMIC DNA]</scope>
    <source>
        <strain evidence="2 3">DSM 44749</strain>
    </source>
</reference>
<evidence type="ECO:0000313" key="2">
    <source>
        <dbReference type="EMBL" id="NYG04392.1"/>
    </source>
</evidence>
<comment type="caution">
    <text evidence="2">The sequence shown here is derived from an EMBL/GenBank/DDBJ whole genome shotgun (WGS) entry which is preliminary data.</text>
</comment>
<dbReference type="GeneID" id="98054347"/>
<name>A0A852WGA1_PSEA5</name>
<keyword evidence="2" id="KW-0418">Kinase</keyword>
<dbReference type="SUPFAM" id="SSF46785">
    <property type="entry name" value="Winged helix' DNA-binding domain"/>
    <property type="match status" value="1"/>
</dbReference>
<dbReference type="EMBL" id="JACCCZ010000001">
    <property type="protein sequence ID" value="NYG04392.1"/>
    <property type="molecule type" value="Genomic_DNA"/>
</dbReference>
<dbReference type="InterPro" id="IPR043129">
    <property type="entry name" value="ATPase_NBD"/>
</dbReference>
<dbReference type="InterPro" id="IPR036388">
    <property type="entry name" value="WH-like_DNA-bd_sf"/>
</dbReference>
<dbReference type="Proteomes" id="UP000549695">
    <property type="component" value="Unassembled WGS sequence"/>
</dbReference>
<keyword evidence="2" id="KW-0808">Transferase</keyword>
<dbReference type="GO" id="GO:0016301">
    <property type="term" value="F:kinase activity"/>
    <property type="evidence" value="ECO:0007669"/>
    <property type="project" value="UniProtKB-KW"/>
</dbReference>
<dbReference type="SUPFAM" id="SSF53067">
    <property type="entry name" value="Actin-like ATPase domain"/>
    <property type="match status" value="1"/>
</dbReference>
<dbReference type="Gene3D" id="3.30.420.40">
    <property type="match status" value="2"/>
</dbReference>
<gene>
    <name evidence="2" type="ORF">HDA37_004677</name>
</gene>
<dbReference type="RefSeq" id="WP_179762251.1">
    <property type="nucleotide sequence ID" value="NZ_BAAAJZ010000006.1"/>
</dbReference>
<dbReference type="PANTHER" id="PTHR18964:SF149">
    <property type="entry name" value="BIFUNCTIONAL UDP-N-ACETYLGLUCOSAMINE 2-EPIMERASE_N-ACETYLMANNOSAMINE KINASE"/>
    <property type="match status" value="1"/>
</dbReference>
<proteinExistence type="inferred from homology"/>
<evidence type="ECO:0000313" key="3">
    <source>
        <dbReference type="Proteomes" id="UP000549695"/>
    </source>
</evidence>
<dbReference type="InterPro" id="IPR036390">
    <property type="entry name" value="WH_DNA-bd_sf"/>
</dbReference>
<dbReference type="PANTHER" id="PTHR18964">
    <property type="entry name" value="ROK (REPRESSOR, ORF, KINASE) FAMILY"/>
    <property type="match status" value="1"/>
</dbReference>
<dbReference type="InterPro" id="IPR000600">
    <property type="entry name" value="ROK"/>
</dbReference>
<accession>A0A852WGA1</accession>
<dbReference type="Gene3D" id="1.10.10.10">
    <property type="entry name" value="Winged helix-like DNA-binding domain superfamily/Winged helix DNA-binding domain"/>
    <property type="match status" value="1"/>
</dbReference>
<evidence type="ECO:0000256" key="1">
    <source>
        <dbReference type="ARBA" id="ARBA00006479"/>
    </source>
</evidence>
<sequence>MATLSRDRRRGPYEAAVLRVLRECGPVSRTRVGELTGLSAATVSKAVSAMVGSGLVREGGVTEPRMGRPAVALVPAVDAVTVCGVQVEYGTIRLALADAEARVRSTRSVPFDVTAPAAEVLDLVAAEVSALVAADSGAPCIGLAVGLPGAVDEARRVNRLTINLGWRDVPVADHLERALGVPVVVDHHVRLMALGETRRGGTARDAIAYLYVRRGVGLGIAAAVPQRYAAGPSGESFLGHTRVAENGVLCRCGSRGCLETVVAEPYLRARMHGAGHRITPETPVLPELHRLAAEGDPAAVEIETDVAGHLAAALATVVNLFTPDLVLVGGMVAEAPDRVVTRIRELTRERIFPLLREDFRLEPAPSSDEASLRGAAALALEVSYYS</sequence>
<organism evidence="2 3">
    <name type="scientific">Pseudonocardia alni</name>
    <name type="common">Amycolata alni</name>
    <dbReference type="NCBI Taxonomy" id="33907"/>
    <lineage>
        <taxon>Bacteria</taxon>
        <taxon>Bacillati</taxon>
        <taxon>Actinomycetota</taxon>
        <taxon>Actinomycetes</taxon>
        <taxon>Pseudonocardiales</taxon>
        <taxon>Pseudonocardiaceae</taxon>
        <taxon>Pseudonocardia</taxon>
    </lineage>
</organism>
<dbReference type="Pfam" id="PF00480">
    <property type="entry name" value="ROK"/>
    <property type="match status" value="1"/>
</dbReference>
<protein>
    <submittedName>
        <fullName evidence="2">NBD/HSP70 family sugar kinase</fullName>
    </submittedName>
</protein>
<dbReference type="AlphaFoldDB" id="A0A852WGA1"/>
<keyword evidence="3" id="KW-1185">Reference proteome</keyword>
<comment type="similarity">
    <text evidence="1">Belongs to the ROK (NagC/XylR) family.</text>
</comment>